<dbReference type="EMBL" id="JADNRY010000015">
    <property type="protein sequence ID" value="KAF9074040.1"/>
    <property type="molecule type" value="Genomic_DNA"/>
</dbReference>
<keyword evidence="2" id="KW-1185">Reference proteome</keyword>
<name>A0A9P5UBF0_9AGAR</name>
<sequence length="163" mass="19150">MSFYVYLLSGFDVWEQKLPCVLLLSQITKCARYRLFQRTSVERMDLWPILRTPFRHNLVNNCKLTCACNISLVDRRTLQLDTQHNRKAHVSPFRHKAYGNVNCREQVIYYACRQASSRLHRQGEAAKNKAEAKYAGMFIAQGMERQAYVERETITFPFPPDVR</sequence>
<evidence type="ECO:0000313" key="1">
    <source>
        <dbReference type="EMBL" id="KAF9074040.1"/>
    </source>
</evidence>
<dbReference type="AlphaFoldDB" id="A0A9P5UBF0"/>
<accession>A0A9P5UBF0</accession>
<evidence type="ECO:0000313" key="2">
    <source>
        <dbReference type="Proteomes" id="UP000772434"/>
    </source>
</evidence>
<dbReference type="Proteomes" id="UP000772434">
    <property type="component" value="Unassembled WGS sequence"/>
</dbReference>
<protein>
    <submittedName>
        <fullName evidence="1">Uncharacterized protein</fullName>
    </submittedName>
</protein>
<organism evidence="1 2">
    <name type="scientific">Rhodocollybia butyracea</name>
    <dbReference type="NCBI Taxonomy" id="206335"/>
    <lineage>
        <taxon>Eukaryota</taxon>
        <taxon>Fungi</taxon>
        <taxon>Dikarya</taxon>
        <taxon>Basidiomycota</taxon>
        <taxon>Agaricomycotina</taxon>
        <taxon>Agaricomycetes</taxon>
        <taxon>Agaricomycetidae</taxon>
        <taxon>Agaricales</taxon>
        <taxon>Marasmiineae</taxon>
        <taxon>Omphalotaceae</taxon>
        <taxon>Rhodocollybia</taxon>
    </lineage>
</organism>
<proteinExistence type="predicted"/>
<reference evidence="1" key="1">
    <citation type="submission" date="2020-11" db="EMBL/GenBank/DDBJ databases">
        <authorList>
            <consortium name="DOE Joint Genome Institute"/>
            <person name="Ahrendt S."/>
            <person name="Riley R."/>
            <person name="Andreopoulos W."/>
            <person name="Labutti K."/>
            <person name="Pangilinan J."/>
            <person name="Ruiz-Duenas F.J."/>
            <person name="Barrasa J.M."/>
            <person name="Sanchez-Garcia M."/>
            <person name="Camarero S."/>
            <person name="Miyauchi S."/>
            <person name="Serrano A."/>
            <person name="Linde D."/>
            <person name="Babiker R."/>
            <person name="Drula E."/>
            <person name="Ayuso-Fernandez I."/>
            <person name="Pacheco R."/>
            <person name="Padilla G."/>
            <person name="Ferreira P."/>
            <person name="Barriuso J."/>
            <person name="Kellner H."/>
            <person name="Castanera R."/>
            <person name="Alfaro M."/>
            <person name="Ramirez L."/>
            <person name="Pisabarro A.G."/>
            <person name="Kuo A."/>
            <person name="Tritt A."/>
            <person name="Lipzen A."/>
            <person name="He G."/>
            <person name="Yan M."/>
            <person name="Ng V."/>
            <person name="Cullen D."/>
            <person name="Martin F."/>
            <person name="Rosso M.-N."/>
            <person name="Henrissat B."/>
            <person name="Hibbett D."/>
            <person name="Martinez A.T."/>
            <person name="Grigoriev I.V."/>
        </authorList>
    </citation>
    <scope>NUCLEOTIDE SEQUENCE</scope>
    <source>
        <strain evidence="1">AH 40177</strain>
    </source>
</reference>
<gene>
    <name evidence="1" type="ORF">BDP27DRAFT_246135</name>
</gene>
<comment type="caution">
    <text evidence="1">The sequence shown here is derived from an EMBL/GenBank/DDBJ whole genome shotgun (WGS) entry which is preliminary data.</text>
</comment>